<protein>
    <submittedName>
        <fullName evidence="1">Uncharacterized protein</fullName>
    </submittedName>
</protein>
<dbReference type="AlphaFoldDB" id="X1VT25"/>
<comment type="caution">
    <text evidence="1">The sequence shown here is derived from an EMBL/GenBank/DDBJ whole genome shotgun (WGS) entry which is preliminary data.</text>
</comment>
<accession>X1VT25</accession>
<reference evidence="1" key="1">
    <citation type="journal article" date="2014" name="Front. Microbiol.">
        <title>High frequency of phylogenetically diverse reductive dehalogenase-homologous genes in deep subseafloor sedimentary metagenomes.</title>
        <authorList>
            <person name="Kawai M."/>
            <person name="Futagami T."/>
            <person name="Toyoda A."/>
            <person name="Takaki Y."/>
            <person name="Nishi S."/>
            <person name="Hori S."/>
            <person name="Arai W."/>
            <person name="Tsubouchi T."/>
            <person name="Morono Y."/>
            <person name="Uchiyama I."/>
            <person name="Ito T."/>
            <person name="Fujiyama A."/>
            <person name="Inagaki F."/>
            <person name="Takami H."/>
        </authorList>
    </citation>
    <scope>NUCLEOTIDE SEQUENCE</scope>
    <source>
        <strain evidence="1">Expedition CK06-06</strain>
    </source>
</reference>
<proteinExistence type="predicted"/>
<gene>
    <name evidence="1" type="ORF">S12H4_55987</name>
</gene>
<evidence type="ECO:0000313" key="1">
    <source>
        <dbReference type="EMBL" id="GAJ24027.1"/>
    </source>
</evidence>
<name>X1VT25_9ZZZZ</name>
<organism evidence="1">
    <name type="scientific">marine sediment metagenome</name>
    <dbReference type="NCBI Taxonomy" id="412755"/>
    <lineage>
        <taxon>unclassified sequences</taxon>
        <taxon>metagenomes</taxon>
        <taxon>ecological metagenomes</taxon>
    </lineage>
</organism>
<dbReference type="EMBL" id="BARW01035978">
    <property type="protein sequence ID" value="GAJ24027.1"/>
    <property type="molecule type" value="Genomic_DNA"/>
</dbReference>
<sequence length="103" mass="11489">MSPGTYRCLISAPAYHVHNHTIRLQNVSDATTLLVGTAEMTWSDGYVQTRSLLAGRFTLAAEKTLEIQHRCSVTTSNTGFGMATGYQDNIYTLAEFWRELEAE</sequence>